<organism evidence="1 2">
    <name type="scientific">Portunus trituberculatus</name>
    <name type="common">Swimming crab</name>
    <name type="synonym">Neptunus trituberculatus</name>
    <dbReference type="NCBI Taxonomy" id="210409"/>
    <lineage>
        <taxon>Eukaryota</taxon>
        <taxon>Metazoa</taxon>
        <taxon>Ecdysozoa</taxon>
        <taxon>Arthropoda</taxon>
        <taxon>Crustacea</taxon>
        <taxon>Multicrustacea</taxon>
        <taxon>Malacostraca</taxon>
        <taxon>Eumalacostraca</taxon>
        <taxon>Eucarida</taxon>
        <taxon>Decapoda</taxon>
        <taxon>Pleocyemata</taxon>
        <taxon>Brachyura</taxon>
        <taxon>Eubrachyura</taxon>
        <taxon>Portunoidea</taxon>
        <taxon>Portunidae</taxon>
        <taxon>Portuninae</taxon>
        <taxon>Portunus</taxon>
    </lineage>
</organism>
<gene>
    <name evidence="1" type="ORF">E2C01_053648</name>
</gene>
<keyword evidence="2" id="KW-1185">Reference proteome</keyword>
<protein>
    <submittedName>
        <fullName evidence="1">Uncharacterized protein</fullName>
    </submittedName>
</protein>
<sequence length="84" mass="9800">MARIYNWDVKRRRAQKAATEDNNQNFLTNQTANFVHGSWWTEADILFVKAAGPFSSYVLHLTAVILELHHHYLQGIQSCYSYNK</sequence>
<evidence type="ECO:0000313" key="1">
    <source>
        <dbReference type="EMBL" id="MPC59624.1"/>
    </source>
</evidence>
<evidence type="ECO:0000313" key="2">
    <source>
        <dbReference type="Proteomes" id="UP000324222"/>
    </source>
</evidence>
<dbReference type="Proteomes" id="UP000324222">
    <property type="component" value="Unassembled WGS sequence"/>
</dbReference>
<comment type="caution">
    <text evidence="1">The sequence shown here is derived from an EMBL/GenBank/DDBJ whole genome shotgun (WGS) entry which is preliminary data.</text>
</comment>
<accession>A0A5B7GSV6</accession>
<proteinExistence type="predicted"/>
<dbReference type="EMBL" id="VSRR010016722">
    <property type="protein sequence ID" value="MPC59624.1"/>
    <property type="molecule type" value="Genomic_DNA"/>
</dbReference>
<reference evidence="1 2" key="1">
    <citation type="submission" date="2019-05" db="EMBL/GenBank/DDBJ databases">
        <title>Another draft genome of Portunus trituberculatus and its Hox gene families provides insights of decapod evolution.</title>
        <authorList>
            <person name="Jeong J.-H."/>
            <person name="Song I."/>
            <person name="Kim S."/>
            <person name="Choi T."/>
            <person name="Kim D."/>
            <person name="Ryu S."/>
            <person name="Kim W."/>
        </authorList>
    </citation>
    <scope>NUCLEOTIDE SEQUENCE [LARGE SCALE GENOMIC DNA]</scope>
    <source>
        <tissue evidence="1">Muscle</tissue>
    </source>
</reference>
<name>A0A5B7GSV6_PORTR</name>
<dbReference type="AlphaFoldDB" id="A0A5B7GSV6"/>